<dbReference type="RefSeq" id="WP_094486228.1">
    <property type="nucleotide sequence ID" value="NZ_NOXX01000194.1"/>
</dbReference>
<gene>
    <name evidence="1" type="ORF">CHX27_07920</name>
</gene>
<sequence>MEAALTCKNCESETSGKYCSNCGQKTATVRLDRKYLIDEMKYTFLHLNKGLTFTVKELFTRPGHTVREFLEGKRINHYKPVLLVFVLGGIAGLTMHYFDYVEQNLTIVGGSKKQVNSVKSAIQWMIDHYALFNILLIPIFAFCSWLSFKKYGYNYIENIVINCFIGAQILVYTIVLTPIKYALIINGVSPLLATLLDFPSYFLPAWLYVQLYNKQELGFVILRMLLLLFLFFVVFVILTLAISLIGYFGGFITAK</sequence>
<comment type="caution">
    <text evidence="1">The sequence shown here is derived from an EMBL/GenBank/DDBJ whole genome shotgun (WGS) entry which is preliminary data.</text>
</comment>
<dbReference type="Proteomes" id="UP000216035">
    <property type="component" value="Unassembled WGS sequence"/>
</dbReference>
<dbReference type="EMBL" id="NOXX01000194">
    <property type="protein sequence ID" value="OYQ44228.1"/>
    <property type="molecule type" value="Genomic_DNA"/>
</dbReference>
<keyword evidence="2" id="KW-1185">Reference proteome</keyword>
<organism evidence="1 2">
    <name type="scientific">Flavobacterium aurantiibacter</name>
    <dbReference type="NCBI Taxonomy" id="2023067"/>
    <lineage>
        <taxon>Bacteria</taxon>
        <taxon>Pseudomonadati</taxon>
        <taxon>Bacteroidota</taxon>
        <taxon>Flavobacteriia</taxon>
        <taxon>Flavobacteriales</taxon>
        <taxon>Flavobacteriaceae</taxon>
        <taxon>Flavobacterium</taxon>
    </lineage>
</organism>
<evidence type="ECO:0000313" key="2">
    <source>
        <dbReference type="Proteomes" id="UP000216035"/>
    </source>
</evidence>
<evidence type="ECO:0000313" key="1">
    <source>
        <dbReference type="EMBL" id="OYQ44228.1"/>
    </source>
</evidence>
<dbReference type="OrthoDB" id="7446256at2"/>
<protein>
    <recommendedName>
        <fullName evidence="3">DUF3667 domain-containing protein</fullName>
    </recommendedName>
</protein>
<dbReference type="AlphaFoldDB" id="A0A255ZRU0"/>
<proteinExistence type="predicted"/>
<evidence type="ECO:0008006" key="3">
    <source>
        <dbReference type="Google" id="ProtNLM"/>
    </source>
</evidence>
<dbReference type="InterPro" id="IPR022134">
    <property type="entry name" value="DUF3667"/>
</dbReference>
<accession>A0A255ZRU0</accession>
<dbReference type="Pfam" id="PF12412">
    <property type="entry name" value="DUF3667"/>
    <property type="match status" value="1"/>
</dbReference>
<name>A0A255ZRU0_9FLAO</name>
<reference evidence="1 2" key="1">
    <citation type="submission" date="2017-07" db="EMBL/GenBank/DDBJ databases">
        <title>Flavobacterium cyanobacteriorum sp. nov., isolated from cyanobacterial aggregates in a eutrophic lake.</title>
        <authorList>
            <person name="Cai H."/>
        </authorList>
    </citation>
    <scope>NUCLEOTIDE SEQUENCE [LARGE SCALE GENOMIC DNA]</scope>
    <source>
        <strain evidence="1 2">TH167</strain>
    </source>
</reference>